<dbReference type="Pfam" id="PF13416">
    <property type="entry name" value="SBP_bac_8"/>
    <property type="match status" value="1"/>
</dbReference>
<keyword evidence="3" id="KW-0732">Signal</keyword>
<keyword evidence="2" id="KW-0813">Transport</keyword>
<comment type="caution">
    <text evidence="5">The sequence shown here is derived from an EMBL/GenBank/DDBJ whole genome shotgun (WGS) entry which is preliminary data.</text>
</comment>
<dbReference type="PRINTS" id="PR00909">
    <property type="entry name" value="SPERMDNBNDNG"/>
</dbReference>
<evidence type="ECO:0000313" key="5">
    <source>
        <dbReference type="EMBL" id="MDQ0467837.1"/>
    </source>
</evidence>
<evidence type="ECO:0000313" key="6">
    <source>
        <dbReference type="Proteomes" id="UP001242480"/>
    </source>
</evidence>
<evidence type="ECO:0000256" key="1">
    <source>
        <dbReference type="ARBA" id="ARBA00004418"/>
    </source>
</evidence>
<organism evidence="5 6">
    <name type="scientific">Labrys wisconsinensis</name>
    <dbReference type="NCBI Taxonomy" id="425677"/>
    <lineage>
        <taxon>Bacteria</taxon>
        <taxon>Pseudomonadati</taxon>
        <taxon>Pseudomonadota</taxon>
        <taxon>Alphaproteobacteria</taxon>
        <taxon>Hyphomicrobiales</taxon>
        <taxon>Xanthobacteraceae</taxon>
        <taxon>Labrys</taxon>
    </lineage>
</organism>
<keyword evidence="6" id="KW-1185">Reference proteome</keyword>
<evidence type="ECO:0000256" key="4">
    <source>
        <dbReference type="ARBA" id="ARBA00022764"/>
    </source>
</evidence>
<dbReference type="InterPro" id="IPR001188">
    <property type="entry name" value="Sperm_putr-bd"/>
</dbReference>
<dbReference type="EMBL" id="JAUSVX010000001">
    <property type="protein sequence ID" value="MDQ0467837.1"/>
    <property type="molecule type" value="Genomic_DNA"/>
</dbReference>
<protein>
    <submittedName>
        <fullName evidence="5">Spermidine/putrescine transport system substrate-binding protein</fullName>
    </submittedName>
</protein>
<gene>
    <name evidence="5" type="ORF">QO011_000832</name>
</gene>
<sequence>MKDKIWTPGGISRRSILKAGAAAGLGLVASPAIVSNAFSSSGEVNFMGWSGYDFKKLFDSFTAKTGIKVNFLEQPDQDSMFAQCKLSLQTGAVDFVEPTVDRVASWVANGIPQPWDETKIKLDNYDQAFVTGVAGDTAKVDGKRYFIPSVWGTEALTYSTTDANTEYGKASLADLFDPKFEGKVVVRAHSSLAAMGRVLDSQGKLPKPFLDSYKDEATMKQIWDIVLAEAIKHKSNIAQFWNGENDAQAAFRTNGCVLGLTWDSTGYNLKKDGLAFGFVAPKEGAFAWLQGYFLMKNAKNTEQAYEFANFVSTADGSALNATAFSANPTGKGGIDKMDAKVTEFYHGAYPGDALSKLWWWPIQDAWFVKLRGEYADKWKAA</sequence>
<evidence type="ECO:0000256" key="3">
    <source>
        <dbReference type="ARBA" id="ARBA00022729"/>
    </source>
</evidence>
<proteinExistence type="predicted"/>
<dbReference type="InterPro" id="IPR006311">
    <property type="entry name" value="TAT_signal"/>
</dbReference>
<comment type="subcellular location">
    <subcellularLocation>
        <location evidence="1">Periplasm</location>
    </subcellularLocation>
</comment>
<evidence type="ECO:0000256" key="2">
    <source>
        <dbReference type="ARBA" id="ARBA00022448"/>
    </source>
</evidence>
<dbReference type="PANTHER" id="PTHR30222">
    <property type="entry name" value="SPERMIDINE/PUTRESCINE-BINDING PERIPLASMIC PROTEIN"/>
    <property type="match status" value="1"/>
</dbReference>
<dbReference type="Proteomes" id="UP001242480">
    <property type="component" value="Unassembled WGS sequence"/>
</dbReference>
<dbReference type="RefSeq" id="WP_307268076.1">
    <property type="nucleotide sequence ID" value="NZ_JAUSVX010000001.1"/>
</dbReference>
<reference evidence="5 6" key="1">
    <citation type="submission" date="2023-07" db="EMBL/GenBank/DDBJ databases">
        <title>Genomic Encyclopedia of Type Strains, Phase IV (KMG-IV): sequencing the most valuable type-strain genomes for metagenomic binning, comparative biology and taxonomic classification.</title>
        <authorList>
            <person name="Goeker M."/>
        </authorList>
    </citation>
    <scope>NUCLEOTIDE SEQUENCE [LARGE SCALE GENOMIC DNA]</scope>
    <source>
        <strain evidence="5 6">DSM 19619</strain>
    </source>
</reference>
<dbReference type="PROSITE" id="PS51318">
    <property type="entry name" value="TAT"/>
    <property type="match status" value="1"/>
</dbReference>
<accession>A0ABU0J3Q5</accession>
<name>A0ABU0J3Q5_9HYPH</name>
<dbReference type="SUPFAM" id="SSF53850">
    <property type="entry name" value="Periplasmic binding protein-like II"/>
    <property type="match status" value="1"/>
</dbReference>
<dbReference type="Gene3D" id="3.40.190.10">
    <property type="entry name" value="Periplasmic binding protein-like II"/>
    <property type="match status" value="2"/>
</dbReference>
<keyword evidence="4" id="KW-0574">Periplasm</keyword>
<dbReference type="InterPro" id="IPR006059">
    <property type="entry name" value="SBP"/>
</dbReference>
<dbReference type="PANTHER" id="PTHR30222:SF17">
    <property type="entry name" value="SPERMIDINE_PUTRESCINE-BINDING PERIPLASMIC PROTEIN"/>
    <property type="match status" value="1"/>
</dbReference>